<reference evidence="2 3" key="1">
    <citation type="submission" date="2023-01" db="EMBL/GenBank/DDBJ databases">
        <title>Complete genome sequence of Roseicyclus marinus strain Dej080120_10.</title>
        <authorList>
            <person name="Ueki S."/>
            <person name="Maruyama F."/>
        </authorList>
    </citation>
    <scope>NUCLEOTIDE SEQUENCE [LARGE SCALE GENOMIC DNA]</scope>
    <source>
        <strain evidence="2 3">Dej080120_10</strain>
    </source>
</reference>
<dbReference type="Gene3D" id="3.40.50.2000">
    <property type="entry name" value="Glycogen Phosphorylase B"/>
    <property type="match status" value="2"/>
</dbReference>
<evidence type="ECO:0000313" key="3">
    <source>
        <dbReference type="Proteomes" id="UP001337723"/>
    </source>
</evidence>
<protein>
    <submittedName>
        <fullName evidence="2">Glycosyl transferase</fullName>
    </submittedName>
</protein>
<name>A0AA48HK98_9RHOB</name>
<evidence type="ECO:0000313" key="2">
    <source>
        <dbReference type="EMBL" id="BDW85791.1"/>
    </source>
</evidence>
<dbReference type="Proteomes" id="UP001337723">
    <property type="component" value="Chromosome"/>
</dbReference>
<dbReference type="Pfam" id="PF13692">
    <property type="entry name" value="Glyco_trans_1_4"/>
    <property type="match status" value="1"/>
</dbReference>
<gene>
    <name evidence="2" type="ORF">MACH21_19680</name>
</gene>
<sequence length="351" mass="38587">MVSRIFHVMMGRDGGTERFFLRLTQGFHEAGITQEFAVRPGQVWLPELEGRGRVHQGTYLRRDPVSLIRLWALRRRMAGFDPDVIMGWRGPTARLIPAWGRVKLVRLGDFPFHVRHFGHLDTVVANTPDIVDHIRGQGWTGRAEVISNFPPPPKTGGQAPAAIRDRPRPKGGRVAAVGRFVWIKGFDTLIRALVDAPEAELWLIGDGPKEAELRQLATDLGVAERVVFAGWQTDIIPVLQACDMLAMPSRDEALGNVILEAWAAGLPVVATRSQGPMWYGVDGGNMMLVDLEDAPAMGAAIARLGADRGLRARLAEAGARTLAERFSKEAVVARYLSLFDEIAKDKNGGRG</sequence>
<dbReference type="CDD" id="cd03811">
    <property type="entry name" value="GT4_GT28_WabH-like"/>
    <property type="match status" value="1"/>
</dbReference>
<dbReference type="RefSeq" id="WP_338271610.1">
    <property type="nucleotide sequence ID" value="NZ_AP027266.1"/>
</dbReference>
<accession>A0AA48HK98</accession>
<proteinExistence type="predicted"/>
<keyword evidence="3" id="KW-1185">Reference proteome</keyword>
<organism evidence="2 3">
    <name type="scientific">Roseicyclus marinus</name>
    <dbReference type="NCBI Taxonomy" id="2161673"/>
    <lineage>
        <taxon>Bacteria</taxon>
        <taxon>Pseudomonadati</taxon>
        <taxon>Pseudomonadota</taxon>
        <taxon>Alphaproteobacteria</taxon>
        <taxon>Rhodobacterales</taxon>
        <taxon>Roseobacteraceae</taxon>
        <taxon>Roseicyclus</taxon>
    </lineage>
</organism>
<evidence type="ECO:0000256" key="1">
    <source>
        <dbReference type="SAM" id="MobiDB-lite"/>
    </source>
</evidence>
<keyword evidence="2" id="KW-0808">Transferase</keyword>
<feature type="region of interest" description="Disordered" evidence="1">
    <location>
        <begin position="148"/>
        <end position="170"/>
    </location>
</feature>
<dbReference type="KEGG" id="rmai:MACH21_19680"/>
<dbReference type="GO" id="GO:0016740">
    <property type="term" value="F:transferase activity"/>
    <property type="evidence" value="ECO:0007669"/>
    <property type="project" value="UniProtKB-KW"/>
</dbReference>
<dbReference type="EMBL" id="AP027266">
    <property type="protein sequence ID" value="BDW85791.1"/>
    <property type="molecule type" value="Genomic_DNA"/>
</dbReference>
<dbReference type="AlphaFoldDB" id="A0AA48HK98"/>
<dbReference type="SUPFAM" id="SSF53756">
    <property type="entry name" value="UDP-Glycosyltransferase/glycogen phosphorylase"/>
    <property type="match status" value="1"/>
</dbReference>
<dbReference type="PANTHER" id="PTHR12526">
    <property type="entry name" value="GLYCOSYLTRANSFERASE"/>
    <property type="match status" value="1"/>
</dbReference>
<dbReference type="PANTHER" id="PTHR12526:SF630">
    <property type="entry name" value="GLYCOSYLTRANSFERASE"/>
    <property type="match status" value="1"/>
</dbReference>